<accession>A0A5B0PN23</accession>
<dbReference type="EMBL" id="VDEP01000329">
    <property type="protein sequence ID" value="KAA1103599.1"/>
    <property type="molecule type" value="Genomic_DNA"/>
</dbReference>
<name>A0A5B0PN23_PUCGR</name>
<comment type="caution">
    <text evidence="2">The sequence shown here is derived from an EMBL/GenBank/DDBJ whole genome shotgun (WGS) entry which is preliminary data.</text>
</comment>
<evidence type="ECO:0000313" key="4">
    <source>
        <dbReference type="Proteomes" id="UP000324748"/>
    </source>
</evidence>
<evidence type="ECO:0000313" key="1">
    <source>
        <dbReference type="EMBL" id="KAA1100294.1"/>
    </source>
</evidence>
<keyword evidence="4" id="KW-1185">Reference proteome</keyword>
<dbReference type="AlphaFoldDB" id="A0A5B0PN23"/>
<organism evidence="2 4">
    <name type="scientific">Puccinia graminis f. sp. tritici</name>
    <dbReference type="NCBI Taxonomy" id="56615"/>
    <lineage>
        <taxon>Eukaryota</taxon>
        <taxon>Fungi</taxon>
        <taxon>Dikarya</taxon>
        <taxon>Basidiomycota</taxon>
        <taxon>Pucciniomycotina</taxon>
        <taxon>Pucciniomycetes</taxon>
        <taxon>Pucciniales</taxon>
        <taxon>Pucciniaceae</taxon>
        <taxon>Puccinia</taxon>
    </lineage>
</organism>
<sequence length="100" mass="11354">MCDEIWKLIPAAFQSNNLSETQPFEYEWSPELAQQGFQSEYIHSGQILDLILKILQVYASQWSPAAYKVPSTVIIGPMISGKKYLIMELAKTVPVVYICI</sequence>
<dbReference type="OrthoDB" id="2551959at2759"/>
<protein>
    <submittedName>
        <fullName evidence="2">Uncharacterized protein</fullName>
    </submittedName>
</protein>
<dbReference type="Proteomes" id="UP000325313">
    <property type="component" value="Unassembled WGS sequence"/>
</dbReference>
<evidence type="ECO:0000313" key="3">
    <source>
        <dbReference type="EMBL" id="KAA1103599.1"/>
    </source>
</evidence>
<dbReference type="EMBL" id="VDEP01000341">
    <property type="protein sequence ID" value="KAA1100294.1"/>
    <property type="molecule type" value="Genomic_DNA"/>
</dbReference>
<evidence type="ECO:0000313" key="2">
    <source>
        <dbReference type="EMBL" id="KAA1102054.1"/>
    </source>
</evidence>
<dbReference type="EMBL" id="VSWC01000053">
    <property type="protein sequence ID" value="KAA1102054.1"/>
    <property type="molecule type" value="Genomic_DNA"/>
</dbReference>
<evidence type="ECO:0000313" key="5">
    <source>
        <dbReference type="Proteomes" id="UP000325313"/>
    </source>
</evidence>
<dbReference type="PANTHER" id="PTHR33266">
    <property type="entry name" value="CHROMOSOME 15, WHOLE GENOME SHOTGUN SEQUENCE"/>
    <property type="match status" value="1"/>
</dbReference>
<dbReference type="Proteomes" id="UP000324748">
    <property type="component" value="Unassembled WGS sequence"/>
</dbReference>
<dbReference type="PANTHER" id="PTHR33266:SF1">
    <property type="entry name" value="F-BOX DOMAIN-CONTAINING PROTEIN"/>
    <property type="match status" value="1"/>
</dbReference>
<reference evidence="4 5" key="1">
    <citation type="submission" date="2019-05" db="EMBL/GenBank/DDBJ databases">
        <title>Emergence of the Ug99 lineage of the wheat stem rust pathogen through somatic hybridization.</title>
        <authorList>
            <person name="Li F."/>
            <person name="Upadhyaya N.M."/>
            <person name="Sperschneider J."/>
            <person name="Matny O."/>
            <person name="Nguyen-Phuc H."/>
            <person name="Mago R."/>
            <person name="Raley C."/>
            <person name="Miller M.E."/>
            <person name="Silverstein K.A.T."/>
            <person name="Henningsen E."/>
            <person name="Hirsch C.D."/>
            <person name="Visser B."/>
            <person name="Pretorius Z.A."/>
            <person name="Steffenson B.J."/>
            <person name="Schwessinger B."/>
            <person name="Dodds P.N."/>
            <person name="Figueroa M."/>
        </authorList>
    </citation>
    <scope>NUCLEOTIDE SEQUENCE [LARGE SCALE GENOMIC DNA]</scope>
    <source>
        <strain evidence="2">21-0</strain>
        <strain evidence="1 5">Ug99</strain>
    </source>
</reference>
<gene>
    <name evidence="2" type="ORF">PGT21_035538</name>
    <name evidence="3" type="ORF">PGTUg99_002412</name>
    <name evidence="1" type="ORF">PGTUg99_010472</name>
</gene>
<proteinExistence type="predicted"/>